<keyword evidence="1" id="KW-0328">Glycosyltransferase</keyword>
<sequence>MIPALRMLRRHWPEAELHVLVASEAAPFLQGLDWIDRVWSLPRTRGKIRLGDSWPTLRELRRLKFDRSVDFVGNDRGAIVSRLIGAKERLGVLAPKGFAGRKLCYTTVVDEMDQTRHEVVRDAWVLSGWDVPYREDETTIRLAPPPESAEANALVPAGTILCHLSTSQPRKEWPAANWAELDRRLRAAGHATAFTSGPSEREQELLKALAAVAPQAVILPRFGSLGAFAAAVARARIFVSPDTAPLHLAAGLGVPTLGLFGPTASSRWAPLGERNRHLQGGLCPCSPHARVCAQDKRCIDTISVHQVVETVMEMLAQ</sequence>
<dbReference type="EMBL" id="JACHVB010000034">
    <property type="protein sequence ID" value="MBC2594857.1"/>
    <property type="molecule type" value="Genomic_DNA"/>
</dbReference>
<dbReference type="Pfam" id="PF01075">
    <property type="entry name" value="Glyco_transf_9"/>
    <property type="match status" value="1"/>
</dbReference>
<protein>
    <submittedName>
        <fullName evidence="3">Glycosyltransferase family 9 protein</fullName>
    </submittedName>
</protein>
<name>A0A842HH32_9BACT</name>
<dbReference type="InterPro" id="IPR051199">
    <property type="entry name" value="LPS_LOS_Heptosyltrfase"/>
</dbReference>
<dbReference type="InterPro" id="IPR002201">
    <property type="entry name" value="Glyco_trans_9"/>
</dbReference>
<evidence type="ECO:0000313" key="3">
    <source>
        <dbReference type="EMBL" id="MBC2594857.1"/>
    </source>
</evidence>
<dbReference type="Proteomes" id="UP000546464">
    <property type="component" value="Unassembled WGS sequence"/>
</dbReference>
<proteinExistence type="predicted"/>
<dbReference type="PANTHER" id="PTHR30160">
    <property type="entry name" value="TETRAACYLDISACCHARIDE 4'-KINASE-RELATED"/>
    <property type="match status" value="1"/>
</dbReference>
<reference evidence="3 4" key="1">
    <citation type="submission" date="2020-07" db="EMBL/GenBank/DDBJ databases">
        <authorList>
            <person name="Feng X."/>
        </authorList>
    </citation>
    <scope>NUCLEOTIDE SEQUENCE [LARGE SCALE GENOMIC DNA]</scope>
    <source>
        <strain evidence="3 4">JCM31066</strain>
    </source>
</reference>
<dbReference type="GO" id="GO:0009244">
    <property type="term" value="P:lipopolysaccharide core region biosynthetic process"/>
    <property type="evidence" value="ECO:0007669"/>
    <property type="project" value="TreeGrafter"/>
</dbReference>
<evidence type="ECO:0000256" key="1">
    <source>
        <dbReference type="ARBA" id="ARBA00022676"/>
    </source>
</evidence>
<dbReference type="RefSeq" id="WP_185675818.1">
    <property type="nucleotide sequence ID" value="NZ_JACHVB010000034.1"/>
</dbReference>
<accession>A0A842HH32</accession>
<dbReference type="SUPFAM" id="SSF53756">
    <property type="entry name" value="UDP-Glycosyltransferase/glycogen phosphorylase"/>
    <property type="match status" value="1"/>
</dbReference>
<dbReference type="Gene3D" id="3.40.50.2000">
    <property type="entry name" value="Glycogen Phosphorylase B"/>
    <property type="match status" value="2"/>
</dbReference>
<dbReference type="GO" id="GO:0008713">
    <property type="term" value="F:ADP-heptose-lipopolysaccharide heptosyltransferase activity"/>
    <property type="evidence" value="ECO:0007669"/>
    <property type="project" value="TreeGrafter"/>
</dbReference>
<dbReference type="GO" id="GO:0005829">
    <property type="term" value="C:cytosol"/>
    <property type="evidence" value="ECO:0007669"/>
    <property type="project" value="TreeGrafter"/>
</dbReference>
<dbReference type="CDD" id="cd03789">
    <property type="entry name" value="GT9_LPS_heptosyltransferase"/>
    <property type="match status" value="1"/>
</dbReference>
<keyword evidence="4" id="KW-1185">Reference proteome</keyword>
<dbReference type="PANTHER" id="PTHR30160:SF1">
    <property type="entry name" value="LIPOPOLYSACCHARIDE 1,2-N-ACETYLGLUCOSAMINETRANSFERASE-RELATED"/>
    <property type="match status" value="1"/>
</dbReference>
<organism evidence="3 4">
    <name type="scientific">Ruficoccus amylovorans</name>
    <dbReference type="NCBI Taxonomy" id="1804625"/>
    <lineage>
        <taxon>Bacteria</taxon>
        <taxon>Pseudomonadati</taxon>
        <taxon>Verrucomicrobiota</taxon>
        <taxon>Opitutia</taxon>
        <taxon>Puniceicoccales</taxon>
        <taxon>Cerasicoccaceae</taxon>
        <taxon>Ruficoccus</taxon>
    </lineage>
</organism>
<gene>
    <name evidence="3" type="ORF">H5P28_11360</name>
</gene>
<evidence type="ECO:0000313" key="4">
    <source>
        <dbReference type="Proteomes" id="UP000546464"/>
    </source>
</evidence>
<dbReference type="AlphaFoldDB" id="A0A842HH32"/>
<evidence type="ECO:0000256" key="2">
    <source>
        <dbReference type="ARBA" id="ARBA00022679"/>
    </source>
</evidence>
<keyword evidence="2 3" id="KW-0808">Transferase</keyword>
<comment type="caution">
    <text evidence="3">The sequence shown here is derived from an EMBL/GenBank/DDBJ whole genome shotgun (WGS) entry which is preliminary data.</text>
</comment>